<dbReference type="InterPro" id="IPR011698">
    <property type="entry name" value="GATase_3"/>
</dbReference>
<dbReference type="HAMAP" id="MF_00028">
    <property type="entry name" value="CobQ"/>
    <property type="match status" value="1"/>
</dbReference>
<dbReference type="EMBL" id="JACZHT010000003">
    <property type="protein sequence ID" value="MBE1237130.1"/>
    <property type="molecule type" value="Genomic_DNA"/>
</dbReference>
<dbReference type="SUPFAM" id="SSF52540">
    <property type="entry name" value="P-loop containing nucleoside triphosphate hydrolases"/>
    <property type="match status" value="1"/>
</dbReference>
<dbReference type="Pfam" id="PF01656">
    <property type="entry name" value="CbiA"/>
    <property type="match status" value="1"/>
</dbReference>
<evidence type="ECO:0000259" key="8">
    <source>
        <dbReference type="Pfam" id="PF01656"/>
    </source>
</evidence>
<comment type="pathway">
    <text evidence="1 7">Cofactor biosynthesis; adenosylcobalamin biosynthesis.</text>
</comment>
<comment type="similarity">
    <text evidence="2 7">Belongs to the CobB/CobQ family. CobQ subfamily.</text>
</comment>
<evidence type="ECO:0000313" key="11">
    <source>
        <dbReference type="Proteomes" id="UP000631034"/>
    </source>
</evidence>
<evidence type="ECO:0000256" key="7">
    <source>
        <dbReference type="HAMAP-Rule" id="MF_00028"/>
    </source>
</evidence>
<dbReference type="SUPFAM" id="SSF52317">
    <property type="entry name" value="Class I glutamine amidotransferase-like"/>
    <property type="match status" value="1"/>
</dbReference>
<sequence>MSTTGTTRFLMLQGTASDVGKSLLVTGLCRAWTRRGLRVRPFKAQNITGNVAVTPESDVPGQTGEIGRAQALQARACRVSPSVHMNPVVLRPRAGAGSLVVARGQPLGWYRARDYGALRPRLMPLVLDSLETLGCDADLVVVEGAGSPVETYLKDSDIVNMALATAADLPVLMVGDVDPGGAIAALVGTHALLEPHERERVRGYLVNKMRGDFSLFEPACRTITERTGWPCAGLAGWFDRARALPAEDSLSLERPATGSDDGTVPVSVLRFPNVANFDDLDPLALDPALNVHWVRGSEPIPQDSRVVILPGSGSSRADLEFLHARGWHHDLHAHVRHGGHVLGLGAGFRMLGHVIRDPEGLEGPPGDTPGLGLLDMDTCLVGGTTATTLEGRDTRFGVPVSGYRTDRAVVSGADLSRPFLTLALPDGTVHREGAVSACGRVGGSDLHGLLASDGFRASWLKSVTGHAGALEGFEARIEATLDALADHLESTLDLDALLALSASARF</sequence>
<accession>A0A8J6YMF3</accession>
<dbReference type="UniPathway" id="UPA00148"/>
<evidence type="ECO:0000256" key="4">
    <source>
        <dbReference type="ARBA" id="ARBA00022573"/>
    </source>
</evidence>
<dbReference type="GO" id="GO:0009236">
    <property type="term" value="P:cobalamin biosynthetic process"/>
    <property type="evidence" value="ECO:0007669"/>
    <property type="project" value="UniProtKB-UniRule"/>
</dbReference>
<dbReference type="CDD" id="cd01750">
    <property type="entry name" value="GATase1_CobQ"/>
    <property type="match status" value="1"/>
</dbReference>
<reference evidence="10" key="1">
    <citation type="submission" date="2020-10" db="EMBL/GenBank/DDBJ databases">
        <title>Genome sequence of the unusual species of purple photosynthetic bacteria, Phaeovibrio sulfidiphilus DSM 23193, type strain.</title>
        <authorList>
            <person name="Kyndt J.A."/>
            <person name="Meyer T.E."/>
        </authorList>
    </citation>
    <scope>NUCLEOTIDE SEQUENCE</scope>
    <source>
        <strain evidence="10">DSM 23193</strain>
    </source>
</reference>
<dbReference type="Gene3D" id="3.40.50.300">
    <property type="entry name" value="P-loop containing nucleotide triphosphate hydrolases"/>
    <property type="match status" value="1"/>
</dbReference>
<dbReference type="AlphaFoldDB" id="A0A8J6YMF3"/>
<dbReference type="PANTHER" id="PTHR21343:SF1">
    <property type="entry name" value="COBYRIC ACID SYNTHASE"/>
    <property type="match status" value="1"/>
</dbReference>
<dbReference type="InterPro" id="IPR002586">
    <property type="entry name" value="CobQ/CobB/MinD/ParA_Nub-bd_dom"/>
</dbReference>
<dbReference type="Proteomes" id="UP000631034">
    <property type="component" value="Unassembled WGS sequence"/>
</dbReference>
<dbReference type="RefSeq" id="WP_192534134.1">
    <property type="nucleotide sequence ID" value="NZ_JACZHT010000003.1"/>
</dbReference>
<feature type="domain" description="CobQ/CobB/MinD/ParA nucleotide binding" evidence="8">
    <location>
        <begin position="11"/>
        <end position="241"/>
    </location>
</feature>
<organism evidence="10 11">
    <name type="scientific">Phaeovibrio sulfidiphilus</name>
    <dbReference type="NCBI Taxonomy" id="1220600"/>
    <lineage>
        <taxon>Bacteria</taxon>
        <taxon>Pseudomonadati</taxon>
        <taxon>Pseudomonadota</taxon>
        <taxon>Alphaproteobacteria</taxon>
        <taxon>Rhodospirillales</taxon>
        <taxon>Rhodospirillaceae</taxon>
        <taxon>Phaeovibrio</taxon>
    </lineage>
</organism>
<dbReference type="PROSITE" id="PS51274">
    <property type="entry name" value="GATASE_COBBQ"/>
    <property type="match status" value="1"/>
</dbReference>
<dbReference type="Gene3D" id="3.40.50.880">
    <property type="match status" value="1"/>
</dbReference>
<dbReference type="InterPro" id="IPR027417">
    <property type="entry name" value="P-loop_NTPase"/>
</dbReference>
<dbReference type="InterPro" id="IPR029062">
    <property type="entry name" value="Class_I_gatase-like"/>
</dbReference>
<dbReference type="InterPro" id="IPR033949">
    <property type="entry name" value="CobQ_GATase1"/>
</dbReference>
<name>A0A8J6YMF3_9PROT</name>
<dbReference type="Pfam" id="PF07685">
    <property type="entry name" value="GATase_3"/>
    <property type="match status" value="1"/>
</dbReference>
<evidence type="ECO:0000256" key="2">
    <source>
        <dbReference type="ARBA" id="ARBA00006205"/>
    </source>
</evidence>
<evidence type="ECO:0000259" key="9">
    <source>
        <dbReference type="Pfam" id="PF07685"/>
    </source>
</evidence>
<dbReference type="NCBIfam" id="TIGR00313">
    <property type="entry name" value="cobQ"/>
    <property type="match status" value="1"/>
</dbReference>
<comment type="caution">
    <text evidence="10">The sequence shown here is derived from an EMBL/GenBank/DDBJ whole genome shotgun (WGS) entry which is preliminary data.</text>
</comment>
<comment type="caution">
    <text evidence="7">Lacks conserved residue(s) required for the propagation of feature annotation.</text>
</comment>
<evidence type="ECO:0000256" key="5">
    <source>
        <dbReference type="ARBA" id="ARBA00022962"/>
    </source>
</evidence>
<comment type="function">
    <text evidence="6 7">Catalyzes amidations at positions B, D, E, and G on adenosylcobyrinic A,C-diamide. NH(2) groups are provided by glutamine, and one molecule of ATP is hydrogenolyzed for each amidation.</text>
</comment>
<keyword evidence="5 7" id="KW-0315">Glutamine amidotransferase</keyword>
<feature type="domain" description="CobB/CobQ-like glutamine amidotransferase" evidence="9">
    <location>
        <begin position="266"/>
        <end position="453"/>
    </location>
</feature>
<feature type="active site" evidence="7">
    <location>
        <position position="447"/>
    </location>
</feature>
<evidence type="ECO:0000256" key="1">
    <source>
        <dbReference type="ARBA" id="ARBA00004953"/>
    </source>
</evidence>
<gene>
    <name evidence="7" type="primary">cobQ</name>
    <name evidence="10" type="ORF">IHV25_05650</name>
</gene>
<dbReference type="NCBIfam" id="NF001989">
    <property type="entry name" value="PRK00784.1"/>
    <property type="match status" value="1"/>
</dbReference>
<keyword evidence="11" id="KW-1185">Reference proteome</keyword>
<evidence type="ECO:0000256" key="6">
    <source>
        <dbReference type="ARBA" id="ARBA00025166"/>
    </source>
</evidence>
<proteinExistence type="inferred from homology"/>
<keyword evidence="4 7" id="KW-0169">Cobalamin biosynthesis</keyword>
<dbReference type="PANTHER" id="PTHR21343">
    <property type="entry name" value="DETHIOBIOTIN SYNTHETASE"/>
    <property type="match status" value="1"/>
</dbReference>
<evidence type="ECO:0000256" key="3">
    <source>
        <dbReference type="ARBA" id="ARBA00019833"/>
    </source>
</evidence>
<dbReference type="InterPro" id="IPR004459">
    <property type="entry name" value="CobQ_synth"/>
</dbReference>
<protein>
    <recommendedName>
        <fullName evidence="3 7">Cobyric acid synthase</fullName>
    </recommendedName>
</protein>
<dbReference type="GO" id="GO:0015420">
    <property type="term" value="F:ABC-type vitamin B12 transporter activity"/>
    <property type="evidence" value="ECO:0007669"/>
    <property type="project" value="UniProtKB-UniRule"/>
</dbReference>
<dbReference type="GO" id="GO:0003824">
    <property type="term" value="F:catalytic activity"/>
    <property type="evidence" value="ECO:0007669"/>
    <property type="project" value="InterPro"/>
</dbReference>
<evidence type="ECO:0000313" key="10">
    <source>
        <dbReference type="EMBL" id="MBE1237130.1"/>
    </source>
</evidence>